<evidence type="ECO:0000313" key="3">
    <source>
        <dbReference type="EMBL" id="MQL53648.1"/>
    </source>
</evidence>
<keyword evidence="4" id="KW-1185">Reference proteome</keyword>
<evidence type="ECO:0000256" key="2">
    <source>
        <dbReference type="SAM" id="Phobius"/>
    </source>
</evidence>
<accession>A0A6N7IWW0</accession>
<gene>
    <name evidence="3" type="ORF">GFC01_15545</name>
</gene>
<feature type="compositionally biased region" description="Polar residues" evidence="1">
    <location>
        <begin position="116"/>
        <end position="135"/>
    </location>
</feature>
<evidence type="ECO:0000313" key="4">
    <source>
        <dbReference type="Proteomes" id="UP000441717"/>
    </source>
</evidence>
<sequence length="247" mass="26733">MIKKLTSRGAMALLLALILVLVAAVGPALAKGGRGGFSSGGRSSFSGSAGFSSGKGFSTGGRSFTSSGGSKSSVSAPAAVDGGRSFTGTGLGGAGNGATQTAPSAGSSYGRGYTINRDSFSTPRTGTPPTLYQDQRSTRQDYSTDRTGYTSGRQSYTGTWDRAAYTQYDRYPRRPPVGIYGSPPQPPWYYHNYYWGLPWWMHLLFQPNYYYTPWGYHFFAPRILTWLMLLGAGGLGVYWLVRRLRRV</sequence>
<keyword evidence="2" id="KW-0472">Membrane</keyword>
<feature type="region of interest" description="Disordered" evidence="1">
    <location>
        <begin position="116"/>
        <end position="150"/>
    </location>
</feature>
<dbReference type="AlphaFoldDB" id="A0A6N7IWW0"/>
<evidence type="ECO:0000256" key="1">
    <source>
        <dbReference type="SAM" id="MobiDB-lite"/>
    </source>
</evidence>
<reference evidence="3 4" key="1">
    <citation type="submission" date="2019-10" db="EMBL/GenBank/DDBJ databases">
        <title>Comparative genomics of sulfur disproportionating microorganisms.</title>
        <authorList>
            <person name="Ward L.M."/>
            <person name="Bertran E."/>
            <person name="Johnston D."/>
        </authorList>
    </citation>
    <scope>NUCLEOTIDE SEQUENCE [LARGE SCALE GENOMIC DNA]</scope>
    <source>
        <strain evidence="3 4">DSM 14055</strain>
    </source>
</reference>
<protein>
    <submittedName>
        <fullName evidence="3">Uncharacterized protein</fullName>
    </submittedName>
</protein>
<dbReference type="RefSeq" id="WP_152948109.1">
    <property type="nucleotide sequence ID" value="NZ_WHYR01000058.1"/>
</dbReference>
<dbReference type="EMBL" id="WHYR01000058">
    <property type="protein sequence ID" value="MQL53648.1"/>
    <property type="molecule type" value="Genomic_DNA"/>
</dbReference>
<keyword evidence="2" id="KW-0812">Transmembrane</keyword>
<proteinExistence type="predicted"/>
<keyword evidence="2" id="KW-1133">Transmembrane helix</keyword>
<dbReference type="OrthoDB" id="1809790at2"/>
<dbReference type="Proteomes" id="UP000441717">
    <property type="component" value="Unassembled WGS sequence"/>
</dbReference>
<organism evidence="3 4">
    <name type="scientific">Desulfofundulus thermobenzoicus</name>
    <dbReference type="NCBI Taxonomy" id="29376"/>
    <lineage>
        <taxon>Bacteria</taxon>
        <taxon>Bacillati</taxon>
        <taxon>Bacillota</taxon>
        <taxon>Clostridia</taxon>
        <taxon>Eubacteriales</taxon>
        <taxon>Peptococcaceae</taxon>
        <taxon>Desulfofundulus</taxon>
    </lineage>
</organism>
<feature type="transmembrane region" description="Helical" evidence="2">
    <location>
        <begin position="223"/>
        <end position="241"/>
    </location>
</feature>
<name>A0A6N7IWW0_9FIRM</name>
<comment type="caution">
    <text evidence="3">The sequence shown here is derived from an EMBL/GenBank/DDBJ whole genome shotgun (WGS) entry which is preliminary data.</text>
</comment>